<dbReference type="Pfam" id="PF24298">
    <property type="entry name" value="DUF7482"/>
    <property type="match status" value="1"/>
</dbReference>
<feature type="chain" id="PRO_5047543316" description="DUF7482 domain-containing protein" evidence="1">
    <location>
        <begin position="37"/>
        <end position="211"/>
    </location>
</feature>
<proteinExistence type="predicted"/>
<dbReference type="RefSeq" id="WP_408159114.1">
    <property type="nucleotide sequence ID" value="NZ_JAQQFM010000007.1"/>
</dbReference>
<keyword evidence="4" id="KW-1185">Reference proteome</keyword>
<feature type="domain" description="DUF7482" evidence="2">
    <location>
        <begin position="64"/>
        <end position="192"/>
    </location>
</feature>
<reference evidence="3 4" key="1">
    <citation type="journal article" date="2024" name="Chem. Sci.">
        <title>Discovery of megapolipeptins by genome mining of a Burkholderiales bacteria collection.</title>
        <authorList>
            <person name="Paulo B.S."/>
            <person name="Recchia M.J.J."/>
            <person name="Lee S."/>
            <person name="Fergusson C.H."/>
            <person name="Romanowski S.B."/>
            <person name="Hernandez A."/>
            <person name="Krull N."/>
            <person name="Liu D.Y."/>
            <person name="Cavanagh H."/>
            <person name="Bos A."/>
            <person name="Gray C.A."/>
            <person name="Murphy B.T."/>
            <person name="Linington R.G."/>
            <person name="Eustaquio A.S."/>
        </authorList>
    </citation>
    <scope>NUCLEOTIDE SEQUENCE [LARGE SCALE GENOMIC DNA]</scope>
    <source>
        <strain evidence="3 4">RL21-008-BIB-A</strain>
    </source>
</reference>
<accession>A0ABW9AAR3</accession>
<evidence type="ECO:0000259" key="2">
    <source>
        <dbReference type="Pfam" id="PF24298"/>
    </source>
</evidence>
<sequence>MPAASSSIAATSSGRIFKQLRHAALLCMLWALTATAFNNAQAAAGGAAQTIDLVQLPLISGWHEGKVVRYITTDVSDAQAAADMGANYVPRLANAIPDGPPMPGRKSAVERIYAFTNFRQGGVLPSMPEPTGKANANSNYSPLWQLHKVTWLGKSSPRLLKSEEEVLAAEEAGDVRIDKTGIIVNCPVVMSEAGGRLPGITPRLAGGAAEK</sequence>
<comment type="caution">
    <text evidence="3">The sequence shown here is derived from an EMBL/GenBank/DDBJ whole genome shotgun (WGS) entry which is preliminary data.</text>
</comment>
<evidence type="ECO:0000313" key="3">
    <source>
        <dbReference type="EMBL" id="MFL9925913.1"/>
    </source>
</evidence>
<organism evidence="3 4">
    <name type="scientific">Herbaspirillum lusitanum</name>
    <dbReference type="NCBI Taxonomy" id="213312"/>
    <lineage>
        <taxon>Bacteria</taxon>
        <taxon>Pseudomonadati</taxon>
        <taxon>Pseudomonadota</taxon>
        <taxon>Betaproteobacteria</taxon>
        <taxon>Burkholderiales</taxon>
        <taxon>Oxalobacteraceae</taxon>
        <taxon>Herbaspirillum</taxon>
    </lineage>
</organism>
<name>A0ABW9AAR3_9BURK</name>
<dbReference type="EMBL" id="JAQQFM010000007">
    <property type="protein sequence ID" value="MFL9925913.1"/>
    <property type="molecule type" value="Genomic_DNA"/>
</dbReference>
<evidence type="ECO:0000256" key="1">
    <source>
        <dbReference type="SAM" id="SignalP"/>
    </source>
</evidence>
<gene>
    <name evidence="3" type="ORF">PQR62_16675</name>
</gene>
<keyword evidence="1" id="KW-0732">Signal</keyword>
<dbReference type="InterPro" id="IPR055905">
    <property type="entry name" value="DUF7482"/>
</dbReference>
<dbReference type="Proteomes" id="UP001629246">
    <property type="component" value="Unassembled WGS sequence"/>
</dbReference>
<feature type="signal peptide" evidence="1">
    <location>
        <begin position="1"/>
        <end position="36"/>
    </location>
</feature>
<protein>
    <recommendedName>
        <fullName evidence="2">DUF7482 domain-containing protein</fullName>
    </recommendedName>
</protein>
<evidence type="ECO:0000313" key="4">
    <source>
        <dbReference type="Proteomes" id="UP001629246"/>
    </source>
</evidence>